<sequence length="87" mass="9321">MDADWFMTWPGAAITMLATLVIFAALAWLVSTFTVRQGPPGPPGPPGPVGVKGEPGWLSIDGLPDGTKIALWDADYNLLWSGIVRRD</sequence>
<organism evidence="2 3">
    <name type="scientific">Mycobacterium phage BabyRay</name>
    <dbReference type="NCBI Taxonomy" id="1897486"/>
    <lineage>
        <taxon>Viruses</taxon>
        <taxon>Duplodnaviria</taxon>
        <taxon>Heunggongvirae</taxon>
        <taxon>Uroviricota</taxon>
        <taxon>Caudoviricetes</taxon>
        <taxon>Veracruzvirus</taxon>
        <taxon>Veracruzvirus babyboy</taxon>
    </lineage>
</organism>
<evidence type="ECO:0000256" key="1">
    <source>
        <dbReference type="SAM" id="Phobius"/>
    </source>
</evidence>
<keyword evidence="1" id="KW-0472">Membrane</keyword>
<dbReference type="EMBL" id="KX683423">
    <property type="protein sequence ID" value="AOT25481.1"/>
    <property type="molecule type" value="Genomic_DNA"/>
</dbReference>
<feature type="transmembrane region" description="Helical" evidence="1">
    <location>
        <begin position="6"/>
        <end position="30"/>
    </location>
</feature>
<evidence type="ECO:0000313" key="2">
    <source>
        <dbReference type="EMBL" id="AOT25481.1"/>
    </source>
</evidence>
<name>A0A1D8EW71_9CAUD</name>
<keyword evidence="3" id="KW-1185">Reference proteome</keyword>
<reference evidence="2 3" key="1">
    <citation type="submission" date="2016-08" db="EMBL/GenBank/DDBJ databases">
        <authorList>
            <person name="DeLong Z."/>
            <person name="DeVault B."/>
            <person name="Huffman J."/>
            <person name="Scuttaro V."/>
            <person name="Woodford M."/>
            <person name="Washington J.M."/>
            <person name="Klyczek K."/>
            <person name="Garlena R.A."/>
            <person name="Russell D.A."/>
            <person name="Pope W.H."/>
            <person name="Jacobs-Sera D."/>
            <person name="Hendrix R.W."/>
            <person name="Hatfull G.F."/>
        </authorList>
    </citation>
    <scope>NUCLEOTIDE SEQUENCE [LARGE SCALE GENOMIC DNA]</scope>
</reference>
<gene>
    <name evidence="2" type="ORF">SEA_BABYRAY_38</name>
</gene>
<accession>A0A1D8EW71</accession>
<proteinExistence type="predicted"/>
<keyword evidence="1" id="KW-0812">Transmembrane</keyword>
<protein>
    <submittedName>
        <fullName evidence="2">Uncharacterized protein</fullName>
    </submittedName>
</protein>
<dbReference type="Gene3D" id="1.20.5.320">
    <property type="entry name" value="6-Phosphogluconate Dehydrogenase, domain 3"/>
    <property type="match status" value="1"/>
</dbReference>
<keyword evidence="1" id="KW-1133">Transmembrane helix</keyword>
<evidence type="ECO:0000313" key="3">
    <source>
        <dbReference type="Proteomes" id="UP000226245"/>
    </source>
</evidence>
<dbReference type="Proteomes" id="UP000226245">
    <property type="component" value="Segment"/>
</dbReference>